<dbReference type="Proteomes" id="UP000232638">
    <property type="component" value="Chromosome"/>
</dbReference>
<name>A0A2K8UBS2_9GAMM</name>
<gene>
    <name evidence="3" type="ORF">THSYN_20165</name>
</gene>
<feature type="transmembrane region" description="Helical" evidence="1">
    <location>
        <begin position="69"/>
        <end position="89"/>
    </location>
</feature>
<evidence type="ECO:0000256" key="1">
    <source>
        <dbReference type="SAM" id="Phobius"/>
    </source>
</evidence>
<dbReference type="GO" id="GO:0016020">
    <property type="term" value="C:membrane"/>
    <property type="evidence" value="ECO:0007669"/>
    <property type="project" value="InterPro"/>
</dbReference>
<keyword evidence="1" id="KW-0812">Transmembrane</keyword>
<reference evidence="3 4" key="1">
    <citation type="submission" date="2017-03" db="EMBL/GenBank/DDBJ databases">
        <title>Complete genome sequence of Candidatus 'Thiodictyon syntrophicum' sp. nov. strain Cad16T, a photolithoautotroph purple sulfur bacterium isolated from an alpine meromictic lake.</title>
        <authorList>
            <person name="Luedin S.M."/>
            <person name="Pothier J.F."/>
            <person name="Danza F."/>
            <person name="Storelli N."/>
            <person name="Wittwer M."/>
            <person name="Tonolla M."/>
        </authorList>
    </citation>
    <scope>NUCLEOTIDE SEQUENCE [LARGE SCALE GENOMIC DNA]</scope>
    <source>
        <strain evidence="3 4">Cad16T</strain>
    </source>
</reference>
<keyword evidence="4" id="KW-1185">Reference proteome</keyword>
<dbReference type="AlphaFoldDB" id="A0A2K8UBS2"/>
<feature type="domain" description="EamA" evidence="2">
    <location>
        <begin position="39"/>
        <end position="179"/>
    </location>
</feature>
<dbReference type="EMBL" id="CP020370">
    <property type="protein sequence ID" value="AUB83028.1"/>
    <property type="molecule type" value="Genomic_DNA"/>
</dbReference>
<dbReference type="SUPFAM" id="SSF103481">
    <property type="entry name" value="Multidrug resistance efflux transporter EmrE"/>
    <property type="match status" value="1"/>
</dbReference>
<evidence type="ECO:0000259" key="2">
    <source>
        <dbReference type="Pfam" id="PF00892"/>
    </source>
</evidence>
<keyword evidence="1" id="KW-1133">Transmembrane helix</keyword>
<sequence length="184" mass="19678">MAERPTASARRGFPQPWSPCPARAAVVDSEPGLEWWPAMWILYAVAASVIWGLSYASSGRVIEHGMAPLTFFFYYACFGAIAGALALAAGGRLGDLTGELRALGSDWPWFALALISSAAGTLLIYMAIGEKNATLASLIEISYPIFVALFAWLFFRQNQINTLTLVGGALIMGGVVVVFLANRG</sequence>
<organism evidence="3 4">
    <name type="scientific">Candidatus Thiodictyon syntrophicum</name>
    <dbReference type="NCBI Taxonomy" id="1166950"/>
    <lineage>
        <taxon>Bacteria</taxon>
        <taxon>Pseudomonadati</taxon>
        <taxon>Pseudomonadota</taxon>
        <taxon>Gammaproteobacteria</taxon>
        <taxon>Chromatiales</taxon>
        <taxon>Chromatiaceae</taxon>
        <taxon>Thiodictyon</taxon>
    </lineage>
</organism>
<feature type="transmembrane region" description="Helical" evidence="1">
    <location>
        <begin position="38"/>
        <end position="57"/>
    </location>
</feature>
<dbReference type="KEGG" id="tsy:THSYN_20165"/>
<feature type="transmembrane region" description="Helical" evidence="1">
    <location>
        <begin position="135"/>
        <end position="154"/>
    </location>
</feature>
<dbReference type="Pfam" id="PF00892">
    <property type="entry name" value="EamA"/>
    <property type="match status" value="1"/>
</dbReference>
<evidence type="ECO:0000313" key="3">
    <source>
        <dbReference type="EMBL" id="AUB83028.1"/>
    </source>
</evidence>
<proteinExistence type="predicted"/>
<accession>A0A2K8UBS2</accession>
<feature type="transmembrane region" description="Helical" evidence="1">
    <location>
        <begin position="109"/>
        <end position="128"/>
    </location>
</feature>
<dbReference type="InterPro" id="IPR037185">
    <property type="entry name" value="EmrE-like"/>
</dbReference>
<feature type="transmembrane region" description="Helical" evidence="1">
    <location>
        <begin position="160"/>
        <end position="181"/>
    </location>
</feature>
<dbReference type="InterPro" id="IPR000620">
    <property type="entry name" value="EamA_dom"/>
</dbReference>
<protein>
    <recommendedName>
        <fullName evidence="2">EamA domain-containing protein</fullName>
    </recommendedName>
</protein>
<keyword evidence="1" id="KW-0472">Membrane</keyword>
<evidence type="ECO:0000313" key="4">
    <source>
        <dbReference type="Proteomes" id="UP000232638"/>
    </source>
</evidence>